<keyword evidence="1" id="KW-0812">Transmembrane</keyword>
<gene>
    <name evidence="3" type="ORF">QUF54_03395</name>
</gene>
<name>A0ABT7VSN2_9GAMM</name>
<dbReference type="InterPro" id="IPR025641">
    <property type="entry name" value="DUF4340"/>
</dbReference>
<evidence type="ECO:0000256" key="1">
    <source>
        <dbReference type="SAM" id="Phobius"/>
    </source>
</evidence>
<feature type="domain" description="DUF4340" evidence="2">
    <location>
        <begin position="70"/>
        <end position="202"/>
    </location>
</feature>
<evidence type="ECO:0000313" key="4">
    <source>
        <dbReference type="Proteomes" id="UP001171945"/>
    </source>
</evidence>
<sequence>MNVKNLSILAIFTLAIVITAILLTQKETIPTTAEKLFPDLENVINDVTEININTQEKSTTLIRTGENWQWQIKEKHLYPASLDKVHKLLLGVINLTVIEAKTSNPSRYAKIGVEDISEEGAKSVLLTLKKADGEIKVNLIIGNDRIAKSDSTRREIYVRKQGEKQAWLTLGQLSSENTPKDWLDQQIVNIDSNNIRQVSITHPE</sequence>
<organism evidence="3 4">
    <name type="scientific">Candidatus Marithioploca araucensis</name>
    <dbReference type="NCBI Taxonomy" id="70273"/>
    <lineage>
        <taxon>Bacteria</taxon>
        <taxon>Pseudomonadati</taxon>
        <taxon>Pseudomonadota</taxon>
        <taxon>Gammaproteobacteria</taxon>
        <taxon>Thiotrichales</taxon>
        <taxon>Thiotrichaceae</taxon>
        <taxon>Candidatus Marithioploca</taxon>
    </lineage>
</organism>
<protein>
    <submittedName>
        <fullName evidence="3">DUF4340 domain-containing protein</fullName>
    </submittedName>
</protein>
<evidence type="ECO:0000313" key="3">
    <source>
        <dbReference type="EMBL" id="MDM8562378.1"/>
    </source>
</evidence>
<evidence type="ECO:0000259" key="2">
    <source>
        <dbReference type="Pfam" id="PF14238"/>
    </source>
</evidence>
<dbReference type="Proteomes" id="UP001171945">
    <property type="component" value="Unassembled WGS sequence"/>
</dbReference>
<dbReference type="Pfam" id="PF14238">
    <property type="entry name" value="DUF4340"/>
    <property type="match status" value="1"/>
</dbReference>
<keyword evidence="1" id="KW-0472">Membrane</keyword>
<accession>A0ABT7VSN2</accession>
<feature type="transmembrane region" description="Helical" evidence="1">
    <location>
        <begin position="6"/>
        <end position="24"/>
    </location>
</feature>
<keyword evidence="1" id="KW-1133">Transmembrane helix</keyword>
<comment type="caution">
    <text evidence="3">The sequence shown here is derived from an EMBL/GenBank/DDBJ whole genome shotgun (WGS) entry which is preliminary data.</text>
</comment>
<reference evidence="3" key="1">
    <citation type="submission" date="2023-06" db="EMBL/GenBank/DDBJ databases">
        <title>Uncultivated large filamentous bacteria from sulfidic sediments reveal new species and different genomic features in energy metabolism and defense.</title>
        <authorList>
            <person name="Fonseca A."/>
        </authorList>
    </citation>
    <scope>NUCLEOTIDE SEQUENCE</scope>
    <source>
        <strain evidence="3">HSG4</strain>
    </source>
</reference>
<dbReference type="EMBL" id="JAUCGM010000132">
    <property type="protein sequence ID" value="MDM8562378.1"/>
    <property type="molecule type" value="Genomic_DNA"/>
</dbReference>
<keyword evidence="4" id="KW-1185">Reference proteome</keyword>
<feature type="non-terminal residue" evidence="3">
    <location>
        <position position="204"/>
    </location>
</feature>
<proteinExistence type="predicted"/>